<organism evidence="1 2">
    <name type="scientific">Mycena metata</name>
    <dbReference type="NCBI Taxonomy" id="1033252"/>
    <lineage>
        <taxon>Eukaryota</taxon>
        <taxon>Fungi</taxon>
        <taxon>Dikarya</taxon>
        <taxon>Basidiomycota</taxon>
        <taxon>Agaricomycotina</taxon>
        <taxon>Agaricomycetes</taxon>
        <taxon>Agaricomycetidae</taxon>
        <taxon>Agaricales</taxon>
        <taxon>Marasmiineae</taxon>
        <taxon>Mycenaceae</taxon>
        <taxon>Mycena</taxon>
    </lineage>
</organism>
<evidence type="ECO:0000313" key="1">
    <source>
        <dbReference type="EMBL" id="KAJ7708548.1"/>
    </source>
</evidence>
<keyword evidence="2" id="KW-1185">Reference proteome</keyword>
<protein>
    <submittedName>
        <fullName evidence="1">Uncharacterized protein</fullName>
    </submittedName>
</protein>
<reference evidence="1" key="1">
    <citation type="submission" date="2023-03" db="EMBL/GenBank/DDBJ databases">
        <title>Massive genome expansion in bonnet fungi (Mycena s.s.) driven by repeated elements and novel gene families across ecological guilds.</title>
        <authorList>
            <consortium name="Lawrence Berkeley National Laboratory"/>
            <person name="Harder C.B."/>
            <person name="Miyauchi S."/>
            <person name="Viragh M."/>
            <person name="Kuo A."/>
            <person name="Thoen E."/>
            <person name="Andreopoulos B."/>
            <person name="Lu D."/>
            <person name="Skrede I."/>
            <person name="Drula E."/>
            <person name="Henrissat B."/>
            <person name="Morin E."/>
            <person name="Kohler A."/>
            <person name="Barry K."/>
            <person name="LaButti K."/>
            <person name="Morin E."/>
            <person name="Salamov A."/>
            <person name="Lipzen A."/>
            <person name="Mereny Z."/>
            <person name="Hegedus B."/>
            <person name="Baldrian P."/>
            <person name="Stursova M."/>
            <person name="Weitz H."/>
            <person name="Taylor A."/>
            <person name="Grigoriev I.V."/>
            <person name="Nagy L.G."/>
            <person name="Martin F."/>
            <person name="Kauserud H."/>
        </authorList>
    </citation>
    <scope>NUCLEOTIDE SEQUENCE</scope>
    <source>
        <strain evidence="1">CBHHK182m</strain>
    </source>
</reference>
<proteinExistence type="predicted"/>
<gene>
    <name evidence="1" type="ORF">B0H16DRAFT_1481272</name>
</gene>
<dbReference type="AlphaFoldDB" id="A0AAD7GZ07"/>
<accession>A0AAD7GZ07</accession>
<dbReference type="EMBL" id="JARKIB010000431">
    <property type="protein sequence ID" value="KAJ7708548.1"/>
    <property type="molecule type" value="Genomic_DNA"/>
</dbReference>
<dbReference type="Proteomes" id="UP001215598">
    <property type="component" value="Unassembled WGS sequence"/>
</dbReference>
<name>A0AAD7GZ07_9AGAR</name>
<sequence length="133" mass="15288">MSFVLTLPKPLRTLDVEPARVYTSHLRCEAEGSARQVYLKHPNADFWDKLNLKLQDIREKAGGESKKFVRDGPFVASLRRTKHGQKTYTGSDMEDKTDEFQQMVDHWHDGCGDVDSGPARWRVDVEEAIDRLN</sequence>
<comment type="caution">
    <text evidence="1">The sequence shown here is derived from an EMBL/GenBank/DDBJ whole genome shotgun (WGS) entry which is preliminary data.</text>
</comment>
<evidence type="ECO:0000313" key="2">
    <source>
        <dbReference type="Proteomes" id="UP001215598"/>
    </source>
</evidence>